<dbReference type="GO" id="GO:0016810">
    <property type="term" value="F:hydrolase activity, acting on carbon-nitrogen (but not peptide) bonds"/>
    <property type="evidence" value="ECO:0007669"/>
    <property type="project" value="InterPro"/>
</dbReference>
<dbReference type="Gene3D" id="2.30.40.10">
    <property type="entry name" value="Urease, subunit C, domain 1"/>
    <property type="match status" value="1"/>
</dbReference>
<keyword evidence="1 3" id="KW-0378">Hydrolase</keyword>
<dbReference type="SUPFAM" id="SSF51338">
    <property type="entry name" value="Composite domain of metallo-dependent hydrolases"/>
    <property type="match status" value="1"/>
</dbReference>
<accession>A0A848KRW6</accession>
<evidence type="ECO:0000313" key="4">
    <source>
        <dbReference type="Proteomes" id="UP000550729"/>
    </source>
</evidence>
<feature type="domain" description="Amidohydrolase-related" evidence="2">
    <location>
        <begin position="56"/>
        <end position="415"/>
    </location>
</feature>
<dbReference type="Proteomes" id="UP000550729">
    <property type="component" value="Unassembled WGS sequence"/>
</dbReference>
<comment type="caution">
    <text evidence="3">The sequence shown here is derived from an EMBL/GenBank/DDBJ whole genome shotgun (WGS) entry which is preliminary data.</text>
</comment>
<dbReference type="PANTHER" id="PTHR43794:SF11">
    <property type="entry name" value="AMIDOHYDROLASE-RELATED DOMAIN-CONTAINING PROTEIN"/>
    <property type="match status" value="1"/>
</dbReference>
<dbReference type="InterPro" id="IPR050287">
    <property type="entry name" value="MTA/SAH_deaminase"/>
</dbReference>
<reference evidence="3 4" key="1">
    <citation type="submission" date="2020-04" db="EMBL/GenBank/DDBJ databases">
        <title>Gordonia sp. nov. TBRC 11910.</title>
        <authorList>
            <person name="Suriyachadkun C."/>
        </authorList>
    </citation>
    <scope>NUCLEOTIDE SEQUENCE [LARGE SCALE GENOMIC DNA]</scope>
    <source>
        <strain evidence="3 4">TBRC 11910</strain>
    </source>
</reference>
<gene>
    <name evidence="3" type="ORF">HH308_10810</name>
</gene>
<name>A0A848KRW6_9ACTN</name>
<dbReference type="RefSeq" id="WP_170194209.1">
    <property type="nucleotide sequence ID" value="NZ_JABBNB010000009.1"/>
</dbReference>
<dbReference type="EMBL" id="JABBNB010000009">
    <property type="protein sequence ID" value="NMO01704.1"/>
    <property type="molecule type" value="Genomic_DNA"/>
</dbReference>
<dbReference type="SUPFAM" id="SSF51556">
    <property type="entry name" value="Metallo-dependent hydrolases"/>
    <property type="match status" value="1"/>
</dbReference>
<evidence type="ECO:0000313" key="3">
    <source>
        <dbReference type="EMBL" id="NMO01704.1"/>
    </source>
</evidence>
<dbReference type="InterPro" id="IPR006680">
    <property type="entry name" value="Amidohydro-rel"/>
</dbReference>
<dbReference type="Gene3D" id="3.20.20.140">
    <property type="entry name" value="Metal-dependent hydrolases"/>
    <property type="match status" value="1"/>
</dbReference>
<dbReference type="InterPro" id="IPR011059">
    <property type="entry name" value="Metal-dep_hydrolase_composite"/>
</dbReference>
<sequence length="473" mass="50453">MSNLLFRNGYIVSMDDAIGTIRGGDVLIRDGEITHVGGPISDLPPDTEIIDAHGGILSPGFVDTHRHCWMTCLRGLNVDHTLMEYLTFVRQNVVNLYSADDVGFGNYIGALEALDAGVTTVLDHSHNIIGPDYADAAVDGLRRSGIRAVFGYGFHDAQAEQSGFATPEDRYADAARIARELADDPLIDFGVALSETGMVPFTQTRREIEVGREHGGLITTHMACAPGLSVCAGLEQFRAGDLLGPDMVFSHGVLLDDDDIASITAAGASIACVHDSELGMGEGPVVLHKLHAHGARATFGADFAPLINGDLFGMIRLSMAVARGARHADTVAQGQLIGSVGLPMRYFLEMATRNGAAALQMDDRVGSLTPGKRGDVVLLKPHGMSMIPLPEPIEAFPLYASSANVHTVAVDGRLVKRDGQLLGVDLAAIGREAERRHEAVYSAGAREPFAMPADWREQTAQAEQIWSANLADA</sequence>
<dbReference type="InterPro" id="IPR032466">
    <property type="entry name" value="Metal_Hydrolase"/>
</dbReference>
<proteinExistence type="predicted"/>
<keyword evidence="4" id="KW-1185">Reference proteome</keyword>
<protein>
    <submittedName>
        <fullName evidence="3">Amidohydrolase family protein</fullName>
    </submittedName>
</protein>
<organism evidence="3 4">
    <name type="scientific">Gordonia asplenii</name>
    <dbReference type="NCBI Taxonomy" id="2725283"/>
    <lineage>
        <taxon>Bacteria</taxon>
        <taxon>Bacillati</taxon>
        <taxon>Actinomycetota</taxon>
        <taxon>Actinomycetes</taxon>
        <taxon>Mycobacteriales</taxon>
        <taxon>Gordoniaceae</taxon>
        <taxon>Gordonia</taxon>
    </lineage>
</organism>
<dbReference type="AlphaFoldDB" id="A0A848KRW6"/>
<evidence type="ECO:0000259" key="2">
    <source>
        <dbReference type="Pfam" id="PF01979"/>
    </source>
</evidence>
<evidence type="ECO:0000256" key="1">
    <source>
        <dbReference type="ARBA" id="ARBA00022801"/>
    </source>
</evidence>
<dbReference type="PANTHER" id="PTHR43794">
    <property type="entry name" value="AMINOHYDROLASE SSNA-RELATED"/>
    <property type="match status" value="1"/>
</dbReference>
<dbReference type="Pfam" id="PF01979">
    <property type="entry name" value="Amidohydro_1"/>
    <property type="match status" value="1"/>
</dbReference>
<dbReference type="NCBIfam" id="NF006056">
    <property type="entry name" value="PRK08204.1"/>
    <property type="match status" value="1"/>
</dbReference>